<name>A0A914QY63_9BILA</name>
<proteinExistence type="predicted"/>
<reference evidence="3" key="1">
    <citation type="submission" date="2022-11" db="UniProtKB">
        <authorList>
            <consortium name="WormBaseParasite"/>
        </authorList>
    </citation>
    <scope>IDENTIFICATION</scope>
</reference>
<feature type="compositionally biased region" description="Polar residues" evidence="1">
    <location>
        <begin position="116"/>
        <end position="129"/>
    </location>
</feature>
<dbReference type="WBParaSite" id="PDA_v2.g9258.t1">
    <property type="protein sequence ID" value="PDA_v2.g9258.t1"/>
    <property type="gene ID" value="PDA_v2.g9258"/>
</dbReference>
<dbReference type="AlphaFoldDB" id="A0A914QY63"/>
<keyword evidence="2" id="KW-1185">Reference proteome</keyword>
<evidence type="ECO:0000313" key="2">
    <source>
        <dbReference type="Proteomes" id="UP000887578"/>
    </source>
</evidence>
<protein>
    <submittedName>
        <fullName evidence="3">Uncharacterized protein</fullName>
    </submittedName>
</protein>
<evidence type="ECO:0000256" key="1">
    <source>
        <dbReference type="SAM" id="MobiDB-lite"/>
    </source>
</evidence>
<evidence type="ECO:0000313" key="3">
    <source>
        <dbReference type="WBParaSite" id="PDA_v2.g9258.t1"/>
    </source>
</evidence>
<feature type="region of interest" description="Disordered" evidence="1">
    <location>
        <begin position="116"/>
        <end position="155"/>
    </location>
</feature>
<sequence length="239" mass="26441">MATKDCSSLPLESKQDIIFGDNSNIQYNNLNLNQNHQHFSSNAFSEHPKNVTIKTVKVSNSAVASETKKEEDCLKPKNENQIFNDSIFVFQHPFEFPRQKKSDEEKMMPEISQFKASQRLRNPNQMNQSRYKKPSARDSGGSSGLTHMTHVSKVPPPARESISLLTVGRLHPQALTGNSVPMAVVALITRNYDPKGDFVPLETVLDDYTTTDTGKMSSASSSSEGSLCCCIHGAPCVSF</sequence>
<dbReference type="Proteomes" id="UP000887578">
    <property type="component" value="Unplaced"/>
</dbReference>
<organism evidence="2 3">
    <name type="scientific">Panagrolaimus davidi</name>
    <dbReference type="NCBI Taxonomy" id="227884"/>
    <lineage>
        <taxon>Eukaryota</taxon>
        <taxon>Metazoa</taxon>
        <taxon>Ecdysozoa</taxon>
        <taxon>Nematoda</taxon>
        <taxon>Chromadorea</taxon>
        <taxon>Rhabditida</taxon>
        <taxon>Tylenchina</taxon>
        <taxon>Panagrolaimomorpha</taxon>
        <taxon>Panagrolaimoidea</taxon>
        <taxon>Panagrolaimidae</taxon>
        <taxon>Panagrolaimus</taxon>
    </lineage>
</organism>
<accession>A0A914QY63</accession>